<sequence>MTTSSFGAAPLSRRTVLAGSIAGIGATIVLASPAAAAPNYSVIPKLLGEISRTDTVLSRVGRTPYEVIDVSIGGDRTRLFVPHTAAPSLTSAKTFLWYYHANGSSYAALSGAFQYAADQAVDRGFVCICPNYGGSEWTGPKAIAAHGNAVKWVTAQWKVGASFLRSNSGGGTLLSWAYGNRLVPNIRGAYIASGTFDMADIAERDPLRVLPAYDNDLSTVPATNPALLPQSVWAGTRLRISGSDDDIIVPFAKHGLALHEKALPVAKETSVLRHSGEGAPYGHVVPSATNKDMLDLFDRWLAEGPVDETPNPPQPTAPGAGTYQNGSESIVTEGSWSTLSASADNGGSIAYSTSTGASATLTFTGTAVSWVSRRTSSSGINEVYIDGALVASVDRYSSSTAYARTVWTSGPLAAGTHTITIKRGSTRNPSSSGSNIILDAFVVENTPVTTPPTPTAAGPGTYQNGDAAIVTEGNWSSLSSSADNGGSISYSTSVGASAALTFSGTKVSWVSRRTSSSGTNEVYLDGALVTTVDRYSASTKYNQTVWTSDALPAGTHTITIKRGSTRNAASSGSNLILDAIVVS</sequence>
<organism evidence="2 3">
    <name type="scientific">Rathayibacter caricis DSM 15933</name>
    <dbReference type="NCBI Taxonomy" id="1328867"/>
    <lineage>
        <taxon>Bacteria</taxon>
        <taxon>Bacillati</taxon>
        <taxon>Actinomycetota</taxon>
        <taxon>Actinomycetes</taxon>
        <taxon>Micrococcales</taxon>
        <taxon>Microbacteriaceae</taxon>
        <taxon>Rathayibacter</taxon>
    </lineage>
</organism>
<keyword evidence="3" id="KW-1185">Reference proteome</keyword>
<dbReference type="InterPro" id="IPR006311">
    <property type="entry name" value="TAT_signal"/>
</dbReference>
<dbReference type="EMBL" id="PZPL01000001">
    <property type="protein sequence ID" value="PTL73998.1"/>
    <property type="molecule type" value="Genomic_DNA"/>
</dbReference>
<dbReference type="PROSITE" id="PS51318">
    <property type="entry name" value="TAT"/>
    <property type="match status" value="1"/>
</dbReference>
<evidence type="ECO:0000313" key="3">
    <source>
        <dbReference type="Proteomes" id="UP000241085"/>
    </source>
</evidence>
<evidence type="ECO:0000256" key="1">
    <source>
        <dbReference type="SAM" id="MobiDB-lite"/>
    </source>
</evidence>
<evidence type="ECO:0000313" key="2">
    <source>
        <dbReference type="EMBL" id="PTL73998.1"/>
    </source>
</evidence>
<name>A0A2T4UWU5_9MICO</name>
<dbReference type="RefSeq" id="WP_107575279.1">
    <property type="nucleotide sequence ID" value="NZ_PZPL01000001.1"/>
</dbReference>
<dbReference type="Gene3D" id="2.60.120.260">
    <property type="entry name" value="Galactose-binding domain-like"/>
    <property type="match status" value="2"/>
</dbReference>
<accession>A0A2T4UWU5</accession>
<dbReference type="InterPro" id="IPR029058">
    <property type="entry name" value="AB_hydrolase_fold"/>
</dbReference>
<gene>
    <name evidence="2" type="ORF">C1I63_14880</name>
</gene>
<dbReference type="SUPFAM" id="SSF53474">
    <property type="entry name" value="alpha/beta-Hydrolases"/>
    <property type="match status" value="1"/>
</dbReference>
<reference evidence="2 3" key="1">
    <citation type="submission" date="2018-03" db="EMBL/GenBank/DDBJ databases">
        <title>Bacteriophage NCPPB3778 and a type I-E CRISPR drive the evolution of the US Biological Select Agent, Rathayibacter toxicus.</title>
        <authorList>
            <person name="Davis E.W.II."/>
            <person name="Tabima J.F."/>
            <person name="Weisberg A.J."/>
            <person name="Dantas Lopes L."/>
            <person name="Wiseman M.S."/>
            <person name="Wiseman M.S."/>
            <person name="Pupko T."/>
            <person name="Belcher M.S."/>
            <person name="Sechler A.J."/>
            <person name="Tancos M.A."/>
            <person name="Schroeder B.K."/>
            <person name="Murray T.D."/>
            <person name="Luster D.G."/>
            <person name="Schneider W.L."/>
            <person name="Rogers E."/>
            <person name="Andreote F.D."/>
            <person name="Grunwald N.J."/>
            <person name="Putnam M.L."/>
            <person name="Chang J.H."/>
        </authorList>
    </citation>
    <scope>NUCLEOTIDE SEQUENCE [LARGE SCALE GENOMIC DNA]</scope>
    <source>
        <strain evidence="2 3">DSM 15933</strain>
    </source>
</reference>
<comment type="caution">
    <text evidence="2">The sequence shown here is derived from an EMBL/GenBank/DDBJ whole genome shotgun (WGS) entry which is preliminary data.</text>
</comment>
<proteinExistence type="predicted"/>
<dbReference type="Gene3D" id="3.40.50.1820">
    <property type="entry name" value="alpha/beta hydrolase"/>
    <property type="match status" value="1"/>
</dbReference>
<dbReference type="AlphaFoldDB" id="A0A2T4UWU5"/>
<dbReference type="Proteomes" id="UP000241085">
    <property type="component" value="Unassembled WGS sequence"/>
</dbReference>
<feature type="region of interest" description="Disordered" evidence="1">
    <location>
        <begin position="303"/>
        <end position="328"/>
    </location>
</feature>
<protein>
    <submittedName>
        <fullName evidence="2">Uncharacterized protein</fullName>
    </submittedName>
</protein>